<protein>
    <submittedName>
        <fullName evidence="2">Type I restriction enzyme R subunit</fullName>
        <ecNumber evidence="2">3.1.21.3</ecNumber>
    </submittedName>
</protein>
<dbReference type="InterPro" id="IPR027417">
    <property type="entry name" value="P-loop_NTPase"/>
</dbReference>
<name>A0AA90TXL7_9EURY</name>
<dbReference type="EMBL" id="JAVDQI010000001">
    <property type="protein sequence ID" value="MDR6221913.1"/>
    <property type="molecule type" value="Genomic_DNA"/>
</dbReference>
<dbReference type="PANTHER" id="PTHR42927:SF1">
    <property type="entry name" value="HELICASE SUPERFAMILY 1 AND 2 DOMAIN-CONTAINING PROTEIN"/>
    <property type="match status" value="1"/>
</dbReference>
<dbReference type="EC" id="3.1.21.3" evidence="2"/>
<dbReference type="SMART" id="SM00487">
    <property type="entry name" value="DEXDc"/>
    <property type="match status" value="1"/>
</dbReference>
<dbReference type="GO" id="GO:0005524">
    <property type="term" value="F:ATP binding"/>
    <property type="evidence" value="ECO:0007669"/>
    <property type="project" value="UniProtKB-KW"/>
</dbReference>
<dbReference type="Proteomes" id="UP001185015">
    <property type="component" value="Unassembled WGS sequence"/>
</dbReference>
<dbReference type="InterPro" id="IPR007409">
    <property type="entry name" value="Restrct_endonuc_type1_HsdR_N"/>
</dbReference>
<dbReference type="AlphaFoldDB" id="A0AA90TXL7"/>
<keyword evidence="3" id="KW-1185">Reference proteome</keyword>
<dbReference type="Gene3D" id="3.90.1570.50">
    <property type="match status" value="1"/>
</dbReference>
<keyword evidence="2" id="KW-0378">Hydrolase</keyword>
<dbReference type="GO" id="GO:0003677">
    <property type="term" value="F:DNA binding"/>
    <property type="evidence" value="ECO:0007669"/>
    <property type="project" value="UniProtKB-KW"/>
</dbReference>
<dbReference type="GO" id="GO:0009035">
    <property type="term" value="F:type I site-specific deoxyribonuclease activity"/>
    <property type="evidence" value="ECO:0007669"/>
    <property type="project" value="UniProtKB-EC"/>
</dbReference>
<dbReference type="Pfam" id="PF22679">
    <property type="entry name" value="T1R_D3-like"/>
    <property type="match status" value="1"/>
</dbReference>
<proteinExistence type="predicted"/>
<evidence type="ECO:0000313" key="3">
    <source>
        <dbReference type="Proteomes" id="UP001185015"/>
    </source>
</evidence>
<evidence type="ECO:0000259" key="1">
    <source>
        <dbReference type="PROSITE" id="PS51192"/>
    </source>
</evidence>
<dbReference type="GO" id="GO:0009307">
    <property type="term" value="P:DNA restriction-modification system"/>
    <property type="evidence" value="ECO:0007669"/>
    <property type="project" value="UniProtKB-KW"/>
</dbReference>
<dbReference type="InterPro" id="IPR014001">
    <property type="entry name" value="Helicase_ATP-bd"/>
</dbReference>
<comment type="caution">
    <text evidence="2">The sequence shown here is derived from an EMBL/GenBank/DDBJ whole genome shotgun (WGS) entry which is preliminary data.</text>
</comment>
<dbReference type="PANTHER" id="PTHR42927">
    <property type="entry name" value="HELICASE SUPERFAMILY 1 AND 2 DOMAIN-CONTAINING PROTEIN"/>
    <property type="match status" value="1"/>
</dbReference>
<dbReference type="Pfam" id="PF18766">
    <property type="entry name" value="SWI2_SNF2"/>
    <property type="match status" value="1"/>
</dbReference>
<dbReference type="RefSeq" id="WP_270096281.1">
    <property type="nucleotide sequence ID" value="NZ_JAQFFK010000003.1"/>
</dbReference>
<reference evidence="2 3" key="1">
    <citation type="submission" date="2023-07" db="EMBL/GenBank/DDBJ databases">
        <title>Genomic Encyclopedia of Type Strains, Phase IV (KMG-IV): sequencing the most valuable type-strain genomes for metagenomic binning, comparative biology and taxonomic classification.</title>
        <authorList>
            <person name="Goeker M."/>
        </authorList>
    </citation>
    <scope>NUCLEOTIDE SEQUENCE [LARGE SCALE GENOMIC DNA]</scope>
    <source>
        <strain evidence="2 3">DSM 17273</strain>
    </source>
</reference>
<dbReference type="GO" id="GO:0120545">
    <property type="term" value="F:nucleic acid conformation isomerase activity"/>
    <property type="evidence" value="ECO:0007669"/>
    <property type="project" value="UniProtKB-ARBA"/>
</dbReference>
<dbReference type="PROSITE" id="PS51192">
    <property type="entry name" value="HELICASE_ATP_BIND_1"/>
    <property type="match status" value="1"/>
</dbReference>
<evidence type="ECO:0000313" key="2">
    <source>
        <dbReference type="EMBL" id="MDR6221913.1"/>
    </source>
</evidence>
<feature type="domain" description="Helicase ATP-binding" evidence="1">
    <location>
        <begin position="293"/>
        <end position="494"/>
    </location>
</feature>
<dbReference type="InterPro" id="IPR040980">
    <property type="entry name" value="SWI2_SNF2"/>
</dbReference>
<dbReference type="Pfam" id="PF04313">
    <property type="entry name" value="HSDR_N"/>
    <property type="match status" value="1"/>
</dbReference>
<sequence>MTSTQIHTEKAFEEAIESHLLEEGGYKQGNPANYDKELALDKGVMLSFLKESQPDKWDKSVSIHGGIVETKVLKRLQNELDNKGMLDVLRNGFTDMGVHYDTVFFKPVSGLNPETQKLYRMNNLTVTRQVHYSLKSEKSIDMLLSINGLPVATVELKNQFTGQNVDNAKKQFMFDREPNELLFKFKKRALVHFAVDTDEAYMTTKLTGKTTRYLPFNRGCDGGEGNPVNPHGYRTSYLWEQVWEKDSWLDIIGRFLHLQVEKYEMDGKLLKKESMIFPRFHQLDVVRKLSADTHKNGSGKNYLIEHSAGSGKSNSIAWLAYHLSCLYDNDDNRVFDSVVVITDRRVLDKQLQDTIFQFEHTQGVVQKIDKDSKQLASALNSGTNIIITTLQKFPFIIDKVEDMPARKYAVIVDEAHSSQGGKSSEKMKVILAATDMDTISKEGGEEDDDAEDQMRKVMASRGQQKNLSFYAFTATPKSKTLDVFGTEDESGQKKPFHLYSMRQAIEEGFIMDVLKNYVTYKTFFELSKTIEDDPSLNKKKAKRAAARFVSLHPYNIAQKTEVMIEHFRQVTMKKIGGQAKAMVVTSSRPHVVKYKQEFDRYIKEKGYSDIKALVAFSGTVTDEYSNSFTEPEMNGFSEKELPEKFNTEEYRLLLVAEKYQTGFDQPLLHTMYVDKALSGVKAVQTLSRLNRTHAGKEDTFILDFVNDKDDILLSFQPYYQQTSLSESTNPNLLYDLKGRLESAQVFWQTEVNNFCNVFFRSENRHTQKDNAQLNAYIDPAVERYRGIAPEEEQEDFRHTLTSFVRLYSFLSQIMPFQDMELEKLYAYGRMLLKKLPRTDNSKMLKLDDEVALEYYRLQKINEGSISLQPENGVLDPTSEAGMRKEKEELAHLSEIIKVLNDRFGTDFTDADRLFFEQIEADLVANEGLSKQARNNTVDNFKFGFEDVFTDVLIGRMEQNGDIFAKIMDDTDFASKVKEILIRSVYKKLNEEVVALSS</sequence>
<organism evidence="2 3">
    <name type="scientific">Methanococcoides alaskense</name>
    <dbReference type="NCBI Taxonomy" id="325778"/>
    <lineage>
        <taxon>Archaea</taxon>
        <taxon>Methanobacteriati</taxon>
        <taxon>Methanobacteriota</taxon>
        <taxon>Stenosarchaea group</taxon>
        <taxon>Methanomicrobia</taxon>
        <taxon>Methanosarcinales</taxon>
        <taxon>Methanosarcinaceae</taxon>
        <taxon>Methanococcoides</taxon>
    </lineage>
</organism>
<dbReference type="Gene3D" id="3.40.50.300">
    <property type="entry name" value="P-loop containing nucleotide triphosphate hydrolases"/>
    <property type="match status" value="2"/>
</dbReference>
<accession>A0AA90TXL7</accession>
<dbReference type="SUPFAM" id="SSF52540">
    <property type="entry name" value="P-loop containing nucleoside triphosphate hydrolases"/>
    <property type="match status" value="1"/>
</dbReference>
<gene>
    <name evidence="2" type="ORF">J2750_000345</name>
</gene>
<dbReference type="InterPro" id="IPR055180">
    <property type="entry name" value="HsdR_RecA-like_helicase_dom_2"/>
</dbReference>